<sequence length="192" mass="21395">MRVTGSARSPPRRLQDKSRFRVPMLPWERFHCEAGVRRLPRQPPMTMTPRIGRREAKCREISQREEEQGERRTAAATAGEAESGKRAERNPGKERRKAAVGKGSHTILTATSWTEGSPSGQNPTETTPGGTELHRNPRGPNQTTTGQETNERTSTEPAPEGRGSGRHDMIQALLTAFPEHHQLSMKHHISVI</sequence>
<dbReference type="Proteomes" id="UP001066276">
    <property type="component" value="Chromosome 2_1"/>
</dbReference>
<evidence type="ECO:0000313" key="3">
    <source>
        <dbReference type="Proteomes" id="UP001066276"/>
    </source>
</evidence>
<organism evidence="2 3">
    <name type="scientific">Pleurodeles waltl</name>
    <name type="common">Iberian ribbed newt</name>
    <dbReference type="NCBI Taxonomy" id="8319"/>
    <lineage>
        <taxon>Eukaryota</taxon>
        <taxon>Metazoa</taxon>
        <taxon>Chordata</taxon>
        <taxon>Craniata</taxon>
        <taxon>Vertebrata</taxon>
        <taxon>Euteleostomi</taxon>
        <taxon>Amphibia</taxon>
        <taxon>Batrachia</taxon>
        <taxon>Caudata</taxon>
        <taxon>Salamandroidea</taxon>
        <taxon>Salamandridae</taxon>
        <taxon>Pleurodelinae</taxon>
        <taxon>Pleurodeles</taxon>
    </lineage>
</organism>
<feature type="compositionally biased region" description="Basic and acidic residues" evidence="1">
    <location>
        <begin position="52"/>
        <end position="73"/>
    </location>
</feature>
<dbReference type="AlphaFoldDB" id="A0AAV7VNW0"/>
<evidence type="ECO:0000313" key="2">
    <source>
        <dbReference type="EMBL" id="KAJ1202536.1"/>
    </source>
</evidence>
<feature type="region of interest" description="Disordered" evidence="1">
    <location>
        <begin position="38"/>
        <end position="165"/>
    </location>
</feature>
<feature type="compositionally biased region" description="Basic and acidic residues" evidence="1">
    <location>
        <begin position="82"/>
        <end position="93"/>
    </location>
</feature>
<evidence type="ECO:0000256" key="1">
    <source>
        <dbReference type="SAM" id="MobiDB-lite"/>
    </source>
</evidence>
<reference evidence="2" key="1">
    <citation type="journal article" date="2022" name="bioRxiv">
        <title>Sequencing and chromosome-scale assembly of the giantPleurodeles waltlgenome.</title>
        <authorList>
            <person name="Brown T."/>
            <person name="Elewa A."/>
            <person name="Iarovenko S."/>
            <person name="Subramanian E."/>
            <person name="Araus A.J."/>
            <person name="Petzold A."/>
            <person name="Susuki M."/>
            <person name="Suzuki K.-i.T."/>
            <person name="Hayashi T."/>
            <person name="Toyoda A."/>
            <person name="Oliveira C."/>
            <person name="Osipova E."/>
            <person name="Leigh N.D."/>
            <person name="Simon A."/>
            <person name="Yun M.H."/>
        </authorList>
    </citation>
    <scope>NUCLEOTIDE SEQUENCE</scope>
    <source>
        <strain evidence="2">20211129_DDA</strain>
        <tissue evidence="2">Liver</tissue>
    </source>
</reference>
<gene>
    <name evidence="2" type="ORF">NDU88_006334</name>
</gene>
<accession>A0AAV7VNW0</accession>
<protein>
    <submittedName>
        <fullName evidence="2">Uncharacterized protein</fullName>
    </submittedName>
</protein>
<comment type="caution">
    <text evidence="2">The sequence shown here is derived from an EMBL/GenBank/DDBJ whole genome shotgun (WGS) entry which is preliminary data.</text>
</comment>
<feature type="compositionally biased region" description="Polar residues" evidence="1">
    <location>
        <begin position="139"/>
        <end position="148"/>
    </location>
</feature>
<feature type="compositionally biased region" description="Polar residues" evidence="1">
    <location>
        <begin position="106"/>
        <end position="129"/>
    </location>
</feature>
<dbReference type="EMBL" id="JANPWB010000003">
    <property type="protein sequence ID" value="KAJ1202536.1"/>
    <property type="molecule type" value="Genomic_DNA"/>
</dbReference>
<proteinExistence type="predicted"/>
<name>A0AAV7VNW0_PLEWA</name>
<keyword evidence="3" id="KW-1185">Reference proteome</keyword>